<dbReference type="EMBL" id="GGFJ01013973">
    <property type="protein sequence ID" value="MBW63114.1"/>
    <property type="molecule type" value="Transcribed_RNA"/>
</dbReference>
<sequence length="75" mass="8568">MIFSQLVLLVTGVIRGVEGKPMKCTVLYEEKQNIFDARPCFYNLATFNQRPSLGAKMKLFSTNRIGMEVFSYVLN</sequence>
<reference evidence="2" key="1">
    <citation type="submission" date="2018-01" db="EMBL/GenBank/DDBJ databases">
        <title>An insight into the sialome of Amazonian anophelines.</title>
        <authorList>
            <person name="Ribeiro J.M."/>
            <person name="Scarpassa V."/>
            <person name="Calvo E."/>
        </authorList>
    </citation>
    <scope>NUCLEOTIDE SEQUENCE</scope>
    <source>
        <tissue evidence="2">Salivary glands</tissue>
    </source>
</reference>
<protein>
    <submittedName>
        <fullName evidence="2">Putative secreted protein</fullName>
    </submittedName>
</protein>
<feature type="chain" id="PRO_5014882616" evidence="1">
    <location>
        <begin position="20"/>
        <end position="75"/>
    </location>
</feature>
<accession>A0A2M4CCS9</accession>
<keyword evidence="1" id="KW-0732">Signal</keyword>
<evidence type="ECO:0000256" key="1">
    <source>
        <dbReference type="SAM" id="SignalP"/>
    </source>
</evidence>
<name>A0A2M4CCS9_9DIPT</name>
<feature type="signal peptide" evidence="1">
    <location>
        <begin position="1"/>
        <end position="19"/>
    </location>
</feature>
<proteinExistence type="predicted"/>
<dbReference type="AlphaFoldDB" id="A0A2M4CCS9"/>
<evidence type="ECO:0000313" key="2">
    <source>
        <dbReference type="EMBL" id="MBW63114.1"/>
    </source>
</evidence>
<organism evidence="2">
    <name type="scientific">Anopheles marajoara</name>
    <dbReference type="NCBI Taxonomy" id="58244"/>
    <lineage>
        <taxon>Eukaryota</taxon>
        <taxon>Metazoa</taxon>
        <taxon>Ecdysozoa</taxon>
        <taxon>Arthropoda</taxon>
        <taxon>Hexapoda</taxon>
        <taxon>Insecta</taxon>
        <taxon>Pterygota</taxon>
        <taxon>Neoptera</taxon>
        <taxon>Endopterygota</taxon>
        <taxon>Diptera</taxon>
        <taxon>Nematocera</taxon>
        <taxon>Culicoidea</taxon>
        <taxon>Culicidae</taxon>
        <taxon>Anophelinae</taxon>
        <taxon>Anopheles</taxon>
    </lineage>
</organism>